<evidence type="ECO:0000259" key="4">
    <source>
        <dbReference type="PROSITE" id="PS50042"/>
    </source>
</evidence>
<accession>A0A4R8LLT5</accession>
<dbReference type="Proteomes" id="UP000295509">
    <property type="component" value="Unassembled WGS sequence"/>
</dbReference>
<proteinExistence type="predicted"/>
<dbReference type="Pfam" id="PF00027">
    <property type="entry name" value="cNMP_binding"/>
    <property type="match status" value="1"/>
</dbReference>
<dbReference type="Gene3D" id="2.60.120.10">
    <property type="entry name" value="Jelly Rolls"/>
    <property type="match status" value="1"/>
</dbReference>
<dbReference type="OrthoDB" id="109585at2"/>
<feature type="region of interest" description="Disordered" evidence="3">
    <location>
        <begin position="1"/>
        <end position="39"/>
    </location>
</feature>
<evidence type="ECO:0000256" key="1">
    <source>
        <dbReference type="ARBA" id="ARBA00022630"/>
    </source>
</evidence>
<dbReference type="SMART" id="SM00100">
    <property type="entry name" value="cNMP"/>
    <property type="match status" value="1"/>
</dbReference>
<organism evidence="5 6">
    <name type="scientific">Paraburkholderia rhizosphaerae</name>
    <dbReference type="NCBI Taxonomy" id="480658"/>
    <lineage>
        <taxon>Bacteria</taxon>
        <taxon>Pseudomonadati</taxon>
        <taxon>Pseudomonadota</taxon>
        <taxon>Betaproteobacteria</taxon>
        <taxon>Burkholderiales</taxon>
        <taxon>Burkholderiaceae</taxon>
        <taxon>Paraburkholderia</taxon>
    </lineage>
</organism>
<comment type="caution">
    <text evidence="5">The sequence shown here is derived from an EMBL/GenBank/DDBJ whole genome shotgun (WGS) entry which is preliminary data.</text>
</comment>
<sequence length="586" mass="62906">MSNERESDPDNATPARQSTDDTSGFDDTPIVEDPSVRDHPRHAQMFPVLTDAEVERVSRFGSLRRFAAGELLYRAGNPCPGMFLLLSGKVRIVGRDGLGHERIIYTYTHRGDFTSDVTQLSNKPAVVDAHVIEDVEAVLLRADEISNMMISEADIGEKIMRALILRRVLVIERGHGVVLVGSSSDARLLALQNFLRRNVFPNMTLDANVDAEAIALLERLMPQPDDLPLVVCPDGTVLRNPDEGQLASCLGLVPDFDPNHVYDVAIVGAGPAGLAAAVYAASEGLSVAALDCRAPGGQAGTSSRIENYLGFPTGITGHALAGRAFVQAQKFGAHIGIPCEVTALYCDKQPPVIELADGRRITARAVVIASGAEYRRPAVDGLERFERSSLYYWATPIEARLCRKEPVLLVGGGNSAGQAIVFLASHAEHVHVLLRGASLSNSMSHYLTERVTSLPNVTVHTRIELTALEGDARLERVHYRGAGGIEGSMTTHHLFVFIGAEPNTRWLKPCGVQLDSKGFVLTGTDLAEAGVPTMPLQTSVEGVFAIGDVRAGSTKRVASAVGEGAAVVAQIHSLLAAQRVPQHARR</sequence>
<name>A0A4R8LLT5_9BURK</name>
<keyword evidence="1" id="KW-0285">Flavoprotein</keyword>
<dbReference type="PROSITE" id="PS50042">
    <property type="entry name" value="CNMP_BINDING_3"/>
    <property type="match status" value="1"/>
</dbReference>
<keyword evidence="6" id="KW-1185">Reference proteome</keyword>
<keyword evidence="2" id="KW-0560">Oxidoreductase</keyword>
<dbReference type="SUPFAM" id="SSF51206">
    <property type="entry name" value="cAMP-binding domain-like"/>
    <property type="match status" value="1"/>
</dbReference>
<feature type="domain" description="Cyclic nucleotide-binding" evidence="4">
    <location>
        <begin position="45"/>
        <end position="166"/>
    </location>
</feature>
<dbReference type="GO" id="GO:0016491">
    <property type="term" value="F:oxidoreductase activity"/>
    <property type="evidence" value="ECO:0007669"/>
    <property type="project" value="UniProtKB-KW"/>
</dbReference>
<dbReference type="SUPFAM" id="SSF51905">
    <property type="entry name" value="FAD/NAD(P)-binding domain"/>
    <property type="match status" value="1"/>
</dbReference>
<evidence type="ECO:0000313" key="6">
    <source>
        <dbReference type="Proteomes" id="UP000295509"/>
    </source>
</evidence>
<dbReference type="Gene3D" id="3.50.50.60">
    <property type="entry name" value="FAD/NAD(P)-binding domain"/>
    <property type="match status" value="2"/>
</dbReference>
<reference evidence="5 6" key="1">
    <citation type="submission" date="2019-03" db="EMBL/GenBank/DDBJ databases">
        <title>Genomic Encyclopedia of Type Strains, Phase III (KMG-III): the genomes of soil and plant-associated and newly described type strains.</title>
        <authorList>
            <person name="Whitman W."/>
        </authorList>
    </citation>
    <scope>NUCLEOTIDE SEQUENCE [LARGE SCALE GENOMIC DNA]</scope>
    <source>
        <strain evidence="5 6">LMG 29544</strain>
    </source>
</reference>
<evidence type="ECO:0000256" key="3">
    <source>
        <dbReference type="SAM" id="MobiDB-lite"/>
    </source>
</evidence>
<dbReference type="InterPro" id="IPR023753">
    <property type="entry name" value="FAD/NAD-binding_dom"/>
</dbReference>
<dbReference type="InterPro" id="IPR050097">
    <property type="entry name" value="Ferredoxin-NADP_redctase_2"/>
</dbReference>
<dbReference type="InterPro" id="IPR036188">
    <property type="entry name" value="FAD/NAD-bd_sf"/>
</dbReference>
<dbReference type="InterPro" id="IPR000595">
    <property type="entry name" value="cNMP-bd_dom"/>
</dbReference>
<protein>
    <submittedName>
        <fullName evidence="5">Thioredoxin reductase (NADPH)</fullName>
    </submittedName>
</protein>
<dbReference type="InterPro" id="IPR018490">
    <property type="entry name" value="cNMP-bd_dom_sf"/>
</dbReference>
<dbReference type="AlphaFoldDB" id="A0A4R8LLT5"/>
<dbReference type="PANTHER" id="PTHR48105">
    <property type="entry name" value="THIOREDOXIN REDUCTASE 1-RELATED-RELATED"/>
    <property type="match status" value="1"/>
</dbReference>
<evidence type="ECO:0000256" key="2">
    <source>
        <dbReference type="ARBA" id="ARBA00023002"/>
    </source>
</evidence>
<dbReference type="InterPro" id="IPR014710">
    <property type="entry name" value="RmlC-like_jellyroll"/>
</dbReference>
<evidence type="ECO:0000313" key="5">
    <source>
        <dbReference type="EMBL" id="TDY43828.1"/>
    </source>
</evidence>
<gene>
    <name evidence="5" type="ORF">BX592_11729</name>
</gene>
<dbReference type="PRINTS" id="PR00368">
    <property type="entry name" value="FADPNR"/>
</dbReference>
<dbReference type="RefSeq" id="WP_134194219.1">
    <property type="nucleotide sequence ID" value="NZ_JBHLUW010000016.1"/>
</dbReference>
<dbReference type="EMBL" id="SORE01000017">
    <property type="protein sequence ID" value="TDY43828.1"/>
    <property type="molecule type" value="Genomic_DNA"/>
</dbReference>
<dbReference type="CDD" id="cd00038">
    <property type="entry name" value="CAP_ED"/>
    <property type="match status" value="1"/>
</dbReference>
<dbReference type="Pfam" id="PF07992">
    <property type="entry name" value="Pyr_redox_2"/>
    <property type="match status" value="1"/>
</dbReference>
<dbReference type="PRINTS" id="PR00469">
    <property type="entry name" value="PNDRDTASEII"/>
</dbReference>